<sequence length="53" mass="6224">WITGPRGELVLWIPEEYRSGLWWPRTTLVIGGSRVILDMSRFVHGEDWTSCYT</sequence>
<name>M2P9H0_CERS8</name>
<organism evidence="1 2">
    <name type="scientific">Ceriporiopsis subvermispora (strain B)</name>
    <name type="common">White-rot fungus</name>
    <name type="synonym">Gelatoporia subvermispora</name>
    <dbReference type="NCBI Taxonomy" id="914234"/>
    <lineage>
        <taxon>Eukaryota</taxon>
        <taxon>Fungi</taxon>
        <taxon>Dikarya</taxon>
        <taxon>Basidiomycota</taxon>
        <taxon>Agaricomycotina</taxon>
        <taxon>Agaricomycetes</taxon>
        <taxon>Polyporales</taxon>
        <taxon>Gelatoporiaceae</taxon>
        <taxon>Gelatoporia</taxon>
    </lineage>
</organism>
<gene>
    <name evidence="1" type="ORF">CERSUDRAFT_38034</name>
</gene>
<reference evidence="1 2" key="1">
    <citation type="journal article" date="2012" name="Proc. Natl. Acad. Sci. U.S.A.">
        <title>Comparative genomics of Ceriporiopsis subvermispora and Phanerochaete chrysosporium provide insight into selective ligninolysis.</title>
        <authorList>
            <person name="Fernandez-Fueyo E."/>
            <person name="Ruiz-Duenas F.J."/>
            <person name="Ferreira P."/>
            <person name="Floudas D."/>
            <person name="Hibbett D.S."/>
            <person name="Canessa P."/>
            <person name="Larrondo L.F."/>
            <person name="James T.Y."/>
            <person name="Seelenfreund D."/>
            <person name="Lobos S."/>
            <person name="Polanco R."/>
            <person name="Tello M."/>
            <person name="Honda Y."/>
            <person name="Watanabe T."/>
            <person name="Watanabe T."/>
            <person name="Ryu J.S."/>
            <person name="Kubicek C.P."/>
            <person name="Schmoll M."/>
            <person name="Gaskell J."/>
            <person name="Hammel K.E."/>
            <person name="St John F.J."/>
            <person name="Vanden Wymelenberg A."/>
            <person name="Sabat G."/>
            <person name="Splinter BonDurant S."/>
            <person name="Syed K."/>
            <person name="Yadav J.S."/>
            <person name="Doddapaneni H."/>
            <person name="Subramanian V."/>
            <person name="Lavin J.L."/>
            <person name="Oguiza J.A."/>
            <person name="Perez G."/>
            <person name="Pisabarro A.G."/>
            <person name="Ramirez L."/>
            <person name="Santoyo F."/>
            <person name="Master E."/>
            <person name="Coutinho P.M."/>
            <person name="Henrissat B."/>
            <person name="Lombard V."/>
            <person name="Magnuson J.K."/>
            <person name="Kuees U."/>
            <person name="Hori C."/>
            <person name="Igarashi K."/>
            <person name="Samejima M."/>
            <person name="Held B.W."/>
            <person name="Barry K.W."/>
            <person name="LaButti K.M."/>
            <person name="Lapidus A."/>
            <person name="Lindquist E.A."/>
            <person name="Lucas S.M."/>
            <person name="Riley R."/>
            <person name="Salamov A.A."/>
            <person name="Hoffmeister D."/>
            <person name="Schwenk D."/>
            <person name="Hadar Y."/>
            <person name="Yarden O."/>
            <person name="de Vries R.P."/>
            <person name="Wiebenga A."/>
            <person name="Stenlid J."/>
            <person name="Eastwood D."/>
            <person name="Grigoriev I.V."/>
            <person name="Berka R.M."/>
            <person name="Blanchette R.A."/>
            <person name="Kersten P."/>
            <person name="Martinez A.T."/>
            <person name="Vicuna R."/>
            <person name="Cullen D."/>
        </authorList>
    </citation>
    <scope>NUCLEOTIDE SEQUENCE [LARGE SCALE GENOMIC DNA]</scope>
    <source>
        <strain evidence="1 2">B</strain>
    </source>
</reference>
<protein>
    <submittedName>
        <fullName evidence="1">Uncharacterized protein</fullName>
    </submittedName>
</protein>
<accession>M2P9H0</accession>
<proteinExistence type="predicted"/>
<evidence type="ECO:0000313" key="1">
    <source>
        <dbReference type="EMBL" id="EMD32084.1"/>
    </source>
</evidence>
<evidence type="ECO:0000313" key="2">
    <source>
        <dbReference type="Proteomes" id="UP000016930"/>
    </source>
</evidence>
<dbReference type="Proteomes" id="UP000016930">
    <property type="component" value="Unassembled WGS sequence"/>
</dbReference>
<dbReference type="EMBL" id="KB445813">
    <property type="protein sequence ID" value="EMD32084.1"/>
    <property type="molecule type" value="Genomic_DNA"/>
</dbReference>
<dbReference type="HOGENOM" id="CLU_193207_0_0_1"/>
<feature type="non-terminal residue" evidence="1">
    <location>
        <position position="53"/>
    </location>
</feature>
<feature type="non-terminal residue" evidence="1">
    <location>
        <position position="1"/>
    </location>
</feature>
<keyword evidence="2" id="KW-1185">Reference proteome</keyword>
<dbReference type="AlphaFoldDB" id="M2P9H0"/>
<dbReference type="OrthoDB" id="2796803at2759"/>